<protein>
    <submittedName>
        <fullName evidence="2">Uncharacterized protein</fullName>
    </submittedName>
</protein>
<name>A0A8T7M4U1_9CHLR</name>
<evidence type="ECO:0000313" key="2">
    <source>
        <dbReference type="EMBL" id="NWJ47084.1"/>
    </source>
</evidence>
<dbReference type="AlphaFoldDB" id="A0A8T7M4U1"/>
<proteinExistence type="predicted"/>
<gene>
    <name evidence="2" type="ORF">HXX08_14585</name>
</gene>
<sequence length="362" mass="38105">LGQLTDLLPGITPPAPGNFSAQRYATIEQLYWSPAGDRLLAVIKLAPAGSGNPVTVALVMGAGGGTPPGLALLATPQPLPLTVLPGTVAWNQAGTAVSFLVTRGSSFESQTAPSLCLLDLRQAGERASVTATPLRYLGEVSGGRLWEQATSPNPPGGEKVYPLAYGQSRFNPFAWAGQNSPTDNRGVYGASAPAWAQDNSKPFDTLFPLLTNSGPTALPIPLLDLGQPDGSASRKSPGRDSSDKLRQDSFPYFNQDNSLFYLSGQVASRDNGPFLSGAAGLQLQIKELAGFARSDSPVEIAKGLSVKVLNQTHDPIRLPLLDKVTAPRFEAEWRPDGRGLLVAVPGSQPGQGGDFWLVDWPG</sequence>
<organism evidence="2 3">
    <name type="scientific">Candidatus Chlorohelix allophototropha</name>
    <dbReference type="NCBI Taxonomy" id="3003348"/>
    <lineage>
        <taxon>Bacteria</taxon>
        <taxon>Bacillati</taxon>
        <taxon>Chloroflexota</taxon>
        <taxon>Chloroflexia</taxon>
        <taxon>Candidatus Chloroheliales</taxon>
        <taxon>Candidatus Chloroheliaceae</taxon>
        <taxon>Candidatus Chlorohelix</taxon>
    </lineage>
</organism>
<evidence type="ECO:0000256" key="1">
    <source>
        <dbReference type="SAM" id="MobiDB-lite"/>
    </source>
</evidence>
<reference evidence="2 3" key="1">
    <citation type="submission" date="2020-06" db="EMBL/GenBank/DDBJ databases">
        <title>Anoxygenic phototrophic Chloroflexota member uses a Type I reaction center.</title>
        <authorList>
            <person name="Tsuji J.M."/>
            <person name="Shaw N.A."/>
            <person name="Nagashima S."/>
            <person name="Venkiteswaran J."/>
            <person name="Schiff S.L."/>
            <person name="Hanada S."/>
            <person name="Tank M."/>
            <person name="Neufeld J.D."/>
        </authorList>
    </citation>
    <scope>NUCLEOTIDE SEQUENCE [LARGE SCALE GENOMIC DNA]</scope>
    <source>
        <strain evidence="2">L227-S17</strain>
    </source>
</reference>
<dbReference type="EMBL" id="JACATZ010000002">
    <property type="protein sequence ID" value="NWJ47084.1"/>
    <property type="molecule type" value="Genomic_DNA"/>
</dbReference>
<feature type="compositionally biased region" description="Basic and acidic residues" evidence="1">
    <location>
        <begin position="237"/>
        <end position="247"/>
    </location>
</feature>
<feature type="region of interest" description="Disordered" evidence="1">
    <location>
        <begin position="221"/>
        <end position="248"/>
    </location>
</feature>
<feature type="non-terminal residue" evidence="2">
    <location>
        <position position="1"/>
    </location>
</feature>
<evidence type="ECO:0000313" key="3">
    <source>
        <dbReference type="Proteomes" id="UP000521676"/>
    </source>
</evidence>
<dbReference type="Proteomes" id="UP000521676">
    <property type="component" value="Unassembled WGS sequence"/>
</dbReference>
<accession>A0A8T7M4U1</accession>
<comment type="caution">
    <text evidence="2">The sequence shown here is derived from an EMBL/GenBank/DDBJ whole genome shotgun (WGS) entry which is preliminary data.</text>
</comment>